<dbReference type="InterPro" id="IPR050570">
    <property type="entry name" value="Cell_wall_metabolism_enzyme"/>
</dbReference>
<dbReference type="CDD" id="cd12797">
    <property type="entry name" value="M23_peptidase"/>
    <property type="match status" value="1"/>
</dbReference>
<accession>A0ABW0MY17</accession>
<organism evidence="4 5">
    <name type="scientific">Nocardioides caricicola</name>
    <dbReference type="NCBI Taxonomy" id="634770"/>
    <lineage>
        <taxon>Bacteria</taxon>
        <taxon>Bacillati</taxon>
        <taxon>Actinomycetota</taxon>
        <taxon>Actinomycetes</taxon>
        <taxon>Propionibacteriales</taxon>
        <taxon>Nocardioidaceae</taxon>
        <taxon>Nocardioides</taxon>
    </lineage>
</organism>
<dbReference type="PANTHER" id="PTHR21666:SF289">
    <property type="entry name" value="L-ALA--D-GLU ENDOPEPTIDASE"/>
    <property type="match status" value="1"/>
</dbReference>
<dbReference type="Gene3D" id="2.70.70.10">
    <property type="entry name" value="Glucose Permease (Domain IIA)"/>
    <property type="match status" value="1"/>
</dbReference>
<keyword evidence="5" id="KW-1185">Reference proteome</keyword>
<sequence length="230" mass="24126">MTTRLALLLSVLVALLLPAAAHAAAPDPVGVWPLAPEPEVVTGFDPPADPWGAGHRGVDLLGSPGQPVRSALPGTISWAGVLAGRGVVVVDHGDTRTTYEPVDATVTPGTSVGAGDRIGRLSTVGSHCLPRSCLHWGWIEGAETYLDPLRLVGAGPVRLLPLWRAQPVTARVAPSYPGWQPLVADLRARSCGSEVLAQMHICGVRGRHALPPQDLPVAVLLVEPRRLEGE</sequence>
<dbReference type="EMBL" id="JBHSMD010000002">
    <property type="protein sequence ID" value="MFC5493235.1"/>
    <property type="molecule type" value="Genomic_DNA"/>
</dbReference>
<feature type="chain" id="PRO_5046557115" evidence="2">
    <location>
        <begin position="24"/>
        <end position="230"/>
    </location>
</feature>
<evidence type="ECO:0000313" key="5">
    <source>
        <dbReference type="Proteomes" id="UP001595956"/>
    </source>
</evidence>
<comment type="caution">
    <text evidence="4">The sequence shown here is derived from an EMBL/GenBank/DDBJ whole genome shotgun (WGS) entry which is preliminary data.</text>
</comment>
<dbReference type="RefSeq" id="WP_345172158.1">
    <property type="nucleotide sequence ID" value="NZ_BAABFQ010000003.1"/>
</dbReference>
<dbReference type="Pfam" id="PF01551">
    <property type="entry name" value="Peptidase_M23"/>
    <property type="match status" value="1"/>
</dbReference>
<dbReference type="GO" id="GO:0016787">
    <property type="term" value="F:hydrolase activity"/>
    <property type="evidence" value="ECO:0007669"/>
    <property type="project" value="UniProtKB-KW"/>
</dbReference>
<evidence type="ECO:0000256" key="2">
    <source>
        <dbReference type="SAM" id="SignalP"/>
    </source>
</evidence>
<dbReference type="InterPro" id="IPR011055">
    <property type="entry name" value="Dup_hybrid_motif"/>
</dbReference>
<evidence type="ECO:0000313" key="4">
    <source>
        <dbReference type="EMBL" id="MFC5493235.1"/>
    </source>
</evidence>
<name>A0ABW0MY17_9ACTN</name>
<gene>
    <name evidence="4" type="ORF">ACFPKY_08985</name>
</gene>
<keyword evidence="4" id="KW-0378">Hydrolase</keyword>
<dbReference type="Proteomes" id="UP001595956">
    <property type="component" value="Unassembled WGS sequence"/>
</dbReference>
<reference evidence="5" key="1">
    <citation type="journal article" date="2019" name="Int. J. Syst. Evol. Microbiol.">
        <title>The Global Catalogue of Microorganisms (GCM) 10K type strain sequencing project: providing services to taxonomists for standard genome sequencing and annotation.</title>
        <authorList>
            <consortium name="The Broad Institute Genomics Platform"/>
            <consortium name="The Broad Institute Genome Sequencing Center for Infectious Disease"/>
            <person name="Wu L."/>
            <person name="Ma J."/>
        </authorList>
    </citation>
    <scope>NUCLEOTIDE SEQUENCE [LARGE SCALE GENOMIC DNA]</scope>
    <source>
        <strain evidence="5">KACC 13778</strain>
    </source>
</reference>
<evidence type="ECO:0000259" key="3">
    <source>
        <dbReference type="Pfam" id="PF01551"/>
    </source>
</evidence>
<feature type="signal peptide" evidence="2">
    <location>
        <begin position="1"/>
        <end position="23"/>
    </location>
</feature>
<proteinExistence type="predicted"/>
<feature type="domain" description="M23ase beta-sheet core" evidence="3">
    <location>
        <begin position="54"/>
        <end position="140"/>
    </location>
</feature>
<evidence type="ECO:0000256" key="1">
    <source>
        <dbReference type="ARBA" id="ARBA00022729"/>
    </source>
</evidence>
<dbReference type="EC" id="3.4.24.-" evidence="4"/>
<dbReference type="InterPro" id="IPR016047">
    <property type="entry name" value="M23ase_b-sheet_dom"/>
</dbReference>
<protein>
    <submittedName>
        <fullName evidence="4">M23 family metallopeptidase</fullName>
        <ecNumber evidence="4">3.4.24.-</ecNumber>
    </submittedName>
</protein>
<dbReference type="SUPFAM" id="SSF51261">
    <property type="entry name" value="Duplicated hybrid motif"/>
    <property type="match status" value="1"/>
</dbReference>
<keyword evidence="1 2" id="KW-0732">Signal</keyword>
<dbReference type="PANTHER" id="PTHR21666">
    <property type="entry name" value="PEPTIDASE-RELATED"/>
    <property type="match status" value="1"/>
</dbReference>